<reference evidence="11 12" key="4">
    <citation type="journal article" date="2011" name="BMC Genomics">
        <title>RNA-Seq improves annotation of protein-coding genes in the cucumber genome.</title>
        <authorList>
            <person name="Li Z."/>
            <person name="Zhang Z."/>
            <person name="Yan P."/>
            <person name="Huang S."/>
            <person name="Fei Z."/>
            <person name="Lin K."/>
        </authorList>
    </citation>
    <scope>NUCLEOTIDE SEQUENCE [LARGE SCALE GENOMIC DNA]</scope>
    <source>
        <strain evidence="12">cv. 9930</strain>
    </source>
</reference>
<dbReference type="Gramene" id="KGN50575">
    <property type="protein sequence ID" value="KGN50575"/>
    <property type="gene ID" value="Csa_5G183770"/>
</dbReference>
<comment type="subcellular location">
    <subcellularLocation>
        <location evidence="1">Nucleus</location>
    </subcellularLocation>
</comment>
<dbReference type="PROSITE" id="PS00028">
    <property type="entry name" value="ZINC_FINGER_C2H2_1"/>
    <property type="match status" value="1"/>
</dbReference>
<dbReference type="KEGG" id="csv:101211622"/>
<dbReference type="GO" id="GO:0005634">
    <property type="term" value="C:nucleus"/>
    <property type="evidence" value="ECO:0007669"/>
    <property type="project" value="UniProtKB-SubCell"/>
</dbReference>
<reference evidence="11 12" key="1">
    <citation type="journal article" date="2009" name="Nat. Genet.">
        <title>The genome of the cucumber, Cucumis sativus L.</title>
        <authorList>
            <person name="Huang S."/>
            <person name="Li R."/>
            <person name="Zhang Z."/>
            <person name="Li L."/>
            <person name="Gu X."/>
            <person name="Fan W."/>
            <person name="Lucas W.J."/>
            <person name="Wang X."/>
            <person name="Xie B."/>
            <person name="Ni P."/>
            <person name="Ren Y."/>
            <person name="Zhu H."/>
            <person name="Li J."/>
            <person name="Lin K."/>
            <person name="Jin W."/>
            <person name="Fei Z."/>
            <person name="Li G."/>
            <person name="Staub J."/>
            <person name="Kilian A."/>
            <person name="van der Vossen E.A."/>
            <person name="Wu Y."/>
            <person name="Guo J."/>
            <person name="He J."/>
            <person name="Jia Z."/>
            <person name="Ren Y."/>
            <person name="Tian G."/>
            <person name="Lu Y."/>
            <person name="Ruan J."/>
            <person name="Qian W."/>
            <person name="Wang M."/>
            <person name="Huang Q."/>
            <person name="Li B."/>
            <person name="Xuan Z."/>
            <person name="Cao J."/>
            <person name="Asan"/>
            <person name="Wu Z."/>
            <person name="Zhang J."/>
            <person name="Cai Q."/>
            <person name="Bai Y."/>
            <person name="Zhao B."/>
            <person name="Han Y."/>
            <person name="Li Y."/>
            <person name="Li X."/>
            <person name="Wang S."/>
            <person name="Shi Q."/>
            <person name="Liu S."/>
            <person name="Cho W.K."/>
            <person name="Kim J.Y."/>
            <person name="Xu Y."/>
            <person name="Heller-Uszynska K."/>
            <person name="Miao H."/>
            <person name="Cheng Z."/>
            <person name="Zhang S."/>
            <person name="Wu J."/>
            <person name="Yang Y."/>
            <person name="Kang H."/>
            <person name="Li M."/>
            <person name="Liang H."/>
            <person name="Ren X."/>
            <person name="Shi Z."/>
            <person name="Wen M."/>
            <person name="Jian M."/>
            <person name="Yang H."/>
            <person name="Zhang G."/>
            <person name="Yang Z."/>
            <person name="Chen R."/>
            <person name="Liu S."/>
            <person name="Li J."/>
            <person name="Ma L."/>
            <person name="Liu H."/>
            <person name="Zhou Y."/>
            <person name="Zhao J."/>
            <person name="Fang X."/>
            <person name="Li G."/>
            <person name="Fang L."/>
            <person name="Li Y."/>
            <person name="Liu D."/>
            <person name="Zheng H."/>
            <person name="Zhang Y."/>
            <person name="Qin N."/>
            <person name="Li Z."/>
            <person name="Yang G."/>
            <person name="Yang S."/>
            <person name="Bolund L."/>
            <person name="Kristiansen K."/>
            <person name="Zheng H."/>
            <person name="Li S."/>
            <person name="Zhang X."/>
            <person name="Yang H."/>
            <person name="Wang J."/>
            <person name="Sun R."/>
            <person name="Zhang B."/>
            <person name="Jiang S."/>
            <person name="Wang J."/>
            <person name="Du Y."/>
            <person name="Li S."/>
        </authorList>
    </citation>
    <scope>NUCLEOTIDE SEQUENCE [LARGE SCALE GENOMIC DNA]</scope>
    <source>
        <strain evidence="12">cv. 9930</strain>
    </source>
</reference>
<dbReference type="Proteomes" id="UP000029981">
    <property type="component" value="Chromosome 5"/>
</dbReference>
<dbReference type="InterPro" id="IPR052426">
    <property type="entry name" value="Plant_dev_regulator"/>
</dbReference>
<feature type="compositionally biased region" description="Low complexity" evidence="9">
    <location>
        <begin position="109"/>
        <end position="121"/>
    </location>
</feature>
<sequence>MAQTHQLWRQILKTTSYWDQEKAFADDVAAVWPPRSYSCTFCMRQFRSAQALGGHMNVHRRDRAKLQNHPNRPFFIKPTTPTFDLLTHHFSPKNNDSPPFSLKKPKLASSSSSSSSSSSNSELHLDLELKL</sequence>
<keyword evidence="12" id="KW-1185">Reference proteome</keyword>
<dbReference type="GO" id="GO:0008270">
    <property type="term" value="F:zinc ion binding"/>
    <property type="evidence" value="ECO:0007669"/>
    <property type="project" value="UniProtKB-KW"/>
</dbReference>
<keyword evidence="6" id="KW-0804">Transcription</keyword>
<dbReference type="OrthoDB" id="1708403at2759"/>
<evidence type="ECO:0000256" key="4">
    <source>
        <dbReference type="ARBA" id="ARBA00022833"/>
    </source>
</evidence>
<keyword evidence="5" id="KW-0805">Transcription regulation</keyword>
<reference evidence="11 12" key="3">
    <citation type="journal article" date="2010" name="BMC Genomics">
        <title>Transcriptome sequencing and comparative analysis of cucumber flowers with different sex types.</title>
        <authorList>
            <person name="Guo S."/>
            <person name="Zheng Y."/>
            <person name="Joung J.G."/>
            <person name="Liu S."/>
            <person name="Zhang Z."/>
            <person name="Crasta O.R."/>
            <person name="Sobral B.W."/>
            <person name="Xu Y."/>
            <person name="Huang S."/>
            <person name="Fei Z."/>
        </authorList>
    </citation>
    <scope>NUCLEOTIDE SEQUENCE [LARGE SCALE GENOMIC DNA]</scope>
    <source>
        <strain evidence="12">cv. 9930</strain>
    </source>
</reference>
<feature type="region of interest" description="Disordered" evidence="9">
    <location>
        <begin position="86"/>
        <end position="131"/>
    </location>
</feature>
<dbReference type="InterPro" id="IPR013087">
    <property type="entry name" value="Znf_C2H2_type"/>
</dbReference>
<evidence type="ECO:0000313" key="12">
    <source>
        <dbReference type="Proteomes" id="UP000029981"/>
    </source>
</evidence>
<dbReference type="PANTHER" id="PTHR45801">
    <property type="entry name" value="OS07G0101800 PROTEIN"/>
    <property type="match status" value="1"/>
</dbReference>
<keyword evidence="4" id="KW-0862">Zinc</keyword>
<accession>A0A0A0KLQ3</accession>
<evidence type="ECO:0000256" key="8">
    <source>
        <dbReference type="PROSITE-ProRule" id="PRU00042"/>
    </source>
</evidence>
<keyword evidence="2" id="KW-0479">Metal-binding</keyword>
<keyword evidence="7" id="KW-0539">Nucleus</keyword>
<dbReference type="SUPFAM" id="SSF57667">
    <property type="entry name" value="beta-beta-alpha zinc fingers"/>
    <property type="match status" value="1"/>
</dbReference>
<proteinExistence type="predicted"/>
<feature type="domain" description="C2H2-type" evidence="10">
    <location>
        <begin position="37"/>
        <end position="64"/>
    </location>
</feature>
<dbReference type="STRING" id="3659.A0A0A0KLQ3"/>
<dbReference type="AlphaFoldDB" id="A0A0A0KLQ3"/>
<evidence type="ECO:0000256" key="7">
    <source>
        <dbReference type="ARBA" id="ARBA00023242"/>
    </source>
</evidence>
<evidence type="ECO:0000256" key="6">
    <source>
        <dbReference type="ARBA" id="ARBA00023163"/>
    </source>
</evidence>
<keyword evidence="3 8" id="KW-0863">Zinc-finger</keyword>
<evidence type="ECO:0000256" key="9">
    <source>
        <dbReference type="SAM" id="MobiDB-lite"/>
    </source>
</evidence>
<dbReference type="PROSITE" id="PS50157">
    <property type="entry name" value="ZINC_FINGER_C2H2_2"/>
    <property type="match status" value="1"/>
</dbReference>
<protein>
    <recommendedName>
        <fullName evidence="10">C2H2-type domain-containing protein</fullName>
    </recommendedName>
</protein>
<dbReference type="Gene3D" id="3.30.160.60">
    <property type="entry name" value="Classic Zinc Finger"/>
    <property type="match status" value="1"/>
</dbReference>
<evidence type="ECO:0000256" key="3">
    <source>
        <dbReference type="ARBA" id="ARBA00022771"/>
    </source>
</evidence>
<reference evidence="11 12" key="2">
    <citation type="journal article" date="2009" name="PLoS ONE">
        <title>An integrated genetic and cytogenetic map of the cucumber genome.</title>
        <authorList>
            <person name="Ren Y."/>
            <person name="Zhang Z."/>
            <person name="Liu J."/>
            <person name="Staub J.E."/>
            <person name="Han Y."/>
            <person name="Cheng Z."/>
            <person name="Li X."/>
            <person name="Lu J."/>
            <person name="Miao H."/>
            <person name="Kang H."/>
            <person name="Xie B."/>
            <person name="Gu X."/>
            <person name="Wang X."/>
            <person name="Du Y."/>
            <person name="Jin W."/>
            <person name="Huang S."/>
        </authorList>
    </citation>
    <scope>NUCLEOTIDE SEQUENCE [LARGE SCALE GENOMIC DNA]</scope>
    <source>
        <strain evidence="12">cv. 9930</strain>
    </source>
</reference>
<dbReference type="Pfam" id="PF13912">
    <property type="entry name" value="zf-C2H2_6"/>
    <property type="match status" value="1"/>
</dbReference>
<dbReference type="EMBL" id="CM002926">
    <property type="protein sequence ID" value="KGN50575.1"/>
    <property type="molecule type" value="Genomic_DNA"/>
</dbReference>
<dbReference type="InterPro" id="IPR036236">
    <property type="entry name" value="Znf_C2H2_sf"/>
</dbReference>
<dbReference type="PANTHER" id="PTHR45801:SF5">
    <property type="entry name" value="OS05G0286100 PROTEIN"/>
    <property type="match status" value="1"/>
</dbReference>
<evidence type="ECO:0000259" key="10">
    <source>
        <dbReference type="PROSITE" id="PS50157"/>
    </source>
</evidence>
<gene>
    <name evidence="11" type="ORF">Csa_5G183770</name>
</gene>
<name>A0A0A0KLQ3_CUCSA</name>
<evidence type="ECO:0000313" key="11">
    <source>
        <dbReference type="EMBL" id="KGN50575.1"/>
    </source>
</evidence>
<organism evidence="11 12">
    <name type="scientific">Cucumis sativus</name>
    <name type="common">Cucumber</name>
    <dbReference type="NCBI Taxonomy" id="3659"/>
    <lineage>
        <taxon>Eukaryota</taxon>
        <taxon>Viridiplantae</taxon>
        <taxon>Streptophyta</taxon>
        <taxon>Embryophyta</taxon>
        <taxon>Tracheophyta</taxon>
        <taxon>Spermatophyta</taxon>
        <taxon>Magnoliopsida</taxon>
        <taxon>eudicotyledons</taxon>
        <taxon>Gunneridae</taxon>
        <taxon>Pentapetalae</taxon>
        <taxon>rosids</taxon>
        <taxon>fabids</taxon>
        <taxon>Cucurbitales</taxon>
        <taxon>Cucurbitaceae</taxon>
        <taxon>Benincaseae</taxon>
        <taxon>Cucumis</taxon>
    </lineage>
</organism>
<evidence type="ECO:0000256" key="1">
    <source>
        <dbReference type="ARBA" id="ARBA00004123"/>
    </source>
</evidence>
<evidence type="ECO:0000256" key="2">
    <source>
        <dbReference type="ARBA" id="ARBA00022723"/>
    </source>
</evidence>
<dbReference type="OMA" id="MFPCAYC"/>
<evidence type="ECO:0000256" key="5">
    <source>
        <dbReference type="ARBA" id="ARBA00023015"/>
    </source>
</evidence>